<dbReference type="Proteomes" id="UP000334990">
    <property type="component" value="Unassembled WGS sequence"/>
</dbReference>
<reference evidence="1 2" key="1">
    <citation type="submission" date="2019-10" db="EMBL/GenBank/DDBJ databases">
        <title>Whole genome shotgun sequence of Acrocarpospora corrugata NBRC 13972.</title>
        <authorList>
            <person name="Ichikawa N."/>
            <person name="Kimura A."/>
            <person name="Kitahashi Y."/>
            <person name="Komaki H."/>
            <person name="Oguchi A."/>
        </authorList>
    </citation>
    <scope>NUCLEOTIDE SEQUENCE [LARGE SCALE GENOMIC DNA]</scope>
    <source>
        <strain evidence="1 2">NBRC 13972</strain>
    </source>
</reference>
<proteinExistence type="predicted"/>
<evidence type="ECO:0000313" key="2">
    <source>
        <dbReference type="Proteomes" id="UP000334990"/>
    </source>
</evidence>
<sequence>MDRLSAHNCTLARGAKYPHTSGQVSLPGVDKATAEGLDRIRTPDRRRPSRRSAMACASQQVMIADTDDAVVHYRVLCRRHHSGDLGFEPATL</sequence>
<protein>
    <submittedName>
        <fullName evidence="1">Uncharacterized protein</fullName>
    </submittedName>
</protein>
<dbReference type="EMBL" id="BLAD01000041">
    <property type="protein sequence ID" value="GER99769.1"/>
    <property type="molecule type" value="Genomic_DNA"/>
</dbReference>
<keyword evidence="2" id="KW-1185">Reference proteome</keyword>
<name>A0A5M3VV33_9ACTN</name>
<accession>A0A5M3VV33</accession>
<dbReference type="AlphaFoldDB" id="A0A5M3VV33"/>
<evidence type="ECO:0000313" key="1">
    <source>
        <dbReference type="EMBL" id="GER99769.1"/>
    </source>
</evidence>
<organism evidence="1 2">
    <name type="scientific">Acrocarpospora corrugata</name>
    <dbReference type="NCBI Taxonomy" id="35763"/>
    <lineage>
        <taxon>Bacteria</taxon>
        <taxon>Bacillati</taxon>
        <taxon>Actinomycetota</taxon>
        <taxon>Actinomycetes</taxon>
        <taxon>Streptosporangiales</taxon>
        <taxon>Streptosporangiaceae</taxon>
        <taxon>Acrocarpospora</taxon>
    </lineage>
</organism>
<comment type="caution">
    <text evidence="1">The sequence shown here is derived from an EMBL/GenBank/DDBJ whole genome shotgun (WGS) entry which is preliminary data.</text>
</comment>
<gene>
    <name evidence="1" type="ORF">Acor_18330</name>
</gene>